<evidence type="ECO:0000256" key="3">
    <source>
        <dbReference type="ARBA" id="ARBA00022475"/>
    </source>
</evidence>
<name>A0A1F5B0B2_9BACT</name>
<evidence type="ECO:0000256" key="4">
    <source>
        <dbReference type="ARBA" id="ARBA00022618"/>
    </source>
</evidence>
<evidence type="ECO:0000256" key="7">
    <source>
        <dbReference type="ARBA" id="ARBA00023136"/>
    </source>
</evidence>
<dbReference type="AlphaFoldDB" id="A0A1F5B0B2"/>
<dbReference type="InterPro" id="IPR005286">
    <property type="entry name" value="Cell_div_FtsE"/>
</dbReference>
<proteinExistence type="inferred from homology"/>
<keyword evidence="7 9" id="KW-0472">Membrane</keyword>
<comment type="caution">
    <text evidence="11">The sequence shown here is derived from an EMBL/GenBank/DDBJ whole genome shotgun (WGS) entry which is preliminary data.</text>
</comment>
<keyword evidence="3 9" id="KW-1003">Cell membrane</keyword>
<evidence type="ECO:0000256" key="8">
    <source>
        <dbReference type="ARBA" id="ARBA00023306"/>
    </source>
</evidence>
<dbReference type="Proteomes" id="UP000176639">
    <property type="component" value="Unassembled WGS sequence"/>
</dbReference>
<dbReference type="EMBL" id="MEYI01000016">
    <property type="protein sequence ID" value="OGD24059.1"/>
    <property type="molecule type" value="Genomic_DNA"/>
</dbReference>
<evidence type="ECO:0000256" key="5">
    <source>
        <dbReference type="ARBA" id="ARBA00022741"/>
    </source>
</evidence>
<evidence type="ECO:0000313" key="12">
    <source>
        <dbReference type="Proteomes" id="UP000176639"/>
    </source>
</evidence>
<dbReference type="PROSITE" id="PS00211">
    <property type="entry name" value="ABC_TRANSPORTER_1"/>
    <property type="match status" value="1"/>
</dbReference>
<sequence length="225" mass="25060">MITFENVSKFYNAHPALDDVSLTIAQGEFISIVGQSGAGKSTLLKLLLAEEKASEGKVTLDGKDVAAISQRELPFFRRRIGTIFQDFKLLTQKTAYENIAFAMEVSGRSKKEIQEDVPQILQLVGLEQKAHQFPRQLSGGEQQRVAIARALVHQPDIIIADEPTGNLDPLNTWDVIRLLTKINELGTTIILATHDREIINTINKRVVSLDKGKVIRDEQGGRYIL</sequence>
<dbReference type="GO" id="GO:0005524">
    <property type="term" value="F:ATP binding"/>
    <property type="evidence" value="ECO:0007669"/>
    <property type="project" value="UniProtKB-UniRule"/>
</dbReference>
<dbReference type="GO" id="GO:0022857">
    <property type="term" value="F:transmembrane transporter activity"/>
    <property type="evidence" value="ECO:0007669"/>
    <property type="project" value="TreeGrafter"/>
</dbReference>
<dbReference type="FunFam" id="3.40.50.300:FF:000056">
    <property type="entry name" value="Cell division ATP-binding protein FtsE"/>
    <property type="match status" value="1"/>
</dbReference>
<protein>
    <recommendedName>
        <fullName evidence="2 9">Cell division ATP-binding protein FtsE</fullName>
    </recommendedName>
</protein>
<dbReference type="InterPro" id="IPR003439">
    <property type="entry name" value="ABC_transporter-like_ATP-bd"/>
</dbReference>
<dbReference type="PROSITE" id="PS50893">
    <property type="entry name" value="ABC_TRANSPORTER_2"/>
    <property type="match status" value="1"/>
</dbReference>
<comment type="subcellular location">
    <subcellularLocation>
        <location evidence="9">Cell membrane</location>
        <topology evidence="9">Peripheral membrane protein</topology>
        <orientation evidence="9">Cytoplasmic side</orientation>
    </subcellularLocation>
</comment>
<keyword evidence="4 9" id="KW-0132">Cell division</keyword>
<evidence type="ECO:0000313" key="11">
    <source>
        <dbReference type="EMBL" id="OGD24059.1"/>
    </source>
</evidence>
<dbReference type="SMART" id="SM00382">
    <property type="entry name" value="AAA"/>
    <property type="match status" value="1"/>
</dbReference>
<keyword evidence="6 9" id="KW-0067">ATP-binding</keyword>
<feature type="domain" description="ABC transporter" evidence="10">
    <location>
        <begin position="2"/>
        <end position="225"/>
    </location>
</feature>
<accession>A0A1F5B0B2</accession>
<dbReference type="GO" id="GO:0051301">
    <property type="term" value="P:cell division"/>
    <property type="evidence" value="ECO:0007669"/>
    <property type="project" value="UniProtKB-UniRule"/>
</dbReference>
<comment type="similarity">
    <text evidence="1 9">Belongs to the ABC transporter superfamily.</text>
</comment>
<comment type="function">
    <text evidence="9">Part of the ABC transporter FtsEX involved in cellular division.</text>
</comment>
<gene>
    <name evidence="9" type="primary">ftsE</name>
    <name evidence="11" type="ORF">A2Z10_00925</name>
</gene>
<evidence type="ECO:0000256" key="1">
    <source>
        <dbReference type="ARBA" id="ARBA00005417"/>
    </source>
</evidence>
<dbReference type="GO" id="GO:0016887">
    <property type="term" value="F:ATP hydrolysis activity"/>
    <property type="evidence" value="ECO:0007669"/>
    <property type="project" value="InterPro"/>
</dbReference>
<dbReference type="InterPro" id="IPR027417">
    <property type="entry name" value="P-loop_NTPase"/>
</dbReference>
<comment type="subunit">
    <text evidence="9">Homodimer. Forms a membrane-associated complex with FtsX.</text>
</comment>
<keyword evidence="8 9" id="KW-0131">Cell cycle</keyword>
<dbReference type="PANTHER" id="PTHR24220:SF470">
    <property type="entry name" value="CELL DIVISION ATP-BINDING PROTEIN FTSE"/>
    <property type="match status" value="1"/>
</dbReference>
<dbReference type="NCBIfam" id="TIGR02673">
    <property type="entry name" value="FtsE"/>
    <property type="match status" value="1"/>
</dbReference>
<dbReference type="InterPro" id="IPR015854">
    <property type="entry name" value="ABC_transpr_LolD-like"/>
</dbReference>
<keyword evidence="5 9" id="KW-0547">Nucleotide-binding</keyword>
<reference evidence="11 12" key="1">
    <citation type="journal article" date="2016" name="Nat. Commun.">
        <title>Thousands of microbial genomes shed light on interconnected biogeochemical processes in an aquifer system.</title>
        <authorList>
            <person name="Anantharaman K."/>
            <person name="Brown C.T."/>
            <person name="Hug L.A."/>
            <person name="Sharon I."/>
            <person name="Castelle C.J."/>
            <person name="Probst A.J."/>
            <person name="Thomas B.C."/>
            <person name="Singh A."/>
            <person name="Wilkins M.J."/>
            <person name="Karaoz U."/>
            <person name="Brodie E.L."/>
            <person name="Williams K.H."/>
            <person name="Hubbard S.S."/>
            <person name="Banfield J.F."/>
        </authorList>
    </citation>
    <scope>NUCLEOTIDE SEQUENCE [LARGE SCALE GENOMIC DNA]</scope>
</reference>
<dbReference type="Pfam" id="PF00005">
    <property type="entry name" value="ABC_tran"/>
    <property type="match status" value="1"/>
</dbReference>
<evidence type="ECO:0000259" key="10">
    <source>
        <dbReference type="PROSITE" id="PS50893"/>
    </source>
</evidence>
<dbReference type="Gene3D" id="3.40.50.300">
    <property type="entry name" value="P-loop containing nucleotide triphosphate hydrolases"/>
    <property type="match status" value="1"/>
</dbReference>
<organism evidence="11 12">
    <name type="scientific">Candidatus Azambacteria bacterium RBG_16_47_10</name>
    <dbReference type="NCBI Taxonomy" id="1797292"/>
    <lineage>
        <taxon>Bacteria</taxon>
        <taxon>Candidatus Azamiibacteriota</taxon>
    </lineage>
</organism>
<dbReference type="PANTHER" id="PTHR24220">
    <property type="entry name" value="IMPORT ATP-BINDING PROTEIN"/>
    <property type="match status" value="1"/>
</dbReference>
<dbReference type="InterPro" id="IPR017871">
    <property type="entry name" value="ABC_transporter-like_CS"/>
</dbReference>
<evidence type="ECO:0000256" key="6">
    <source>
        <dbReference type="ARBA" id="ARBA00022840"/>
    </source>
</evidence>
<evidence type="ECO:0000256" key="2">
    <source>
        <dbReference type="ARBA" id="ARBA00020019"/>
    </source>
</evidence>
<evidence type="ECO:0000256" key="9">
    <source>
        <dbReference type="RuleBase" id="RU365094"/>
    </source>
</evidence>
<dbReference type="SUPFAM" id="SSF52540">
    <property type="entry name" value="P-loop containing nucleoside triphosphate hydrolases"/>
    <property type="match status" value="1"/>
</dbReference>
<dbReference type="GO" id="GO:0005886">
    <property type="term" value="C:plasma membrane"/>
    <property type="evidence" value="ECO:0007669"/>
    <property type="project" value="UniProtKB-SubCell"/>
</dbReference>
<dbReference type="InterPro" id="IPR003593">
    <property type="entry name" value="AAA+_ATPase"/>
</dbReference>